<feature type="domain" description="Putative ER transporter 6TM N-terminal" evidence="7">
    <location>
        <begin position="46"/>
        <end position="361"/>
    </location>
</feature>
<feature type="compositionally biased region" description="Polar residues" evidence="5">
    <location>
        <begin position="14"/>
        <end position="42"/>
    </location>
</feature>
<evidence type="ECO:0000256" key="3">
    <source>
        <dbReference type="ARBA" id="ARBA00022989"/>
    </source>
</evidence>
<reference evidence="9" key="1">
    <citation type="journal article" date="2020" name="Stud. Mycol.">
        <title>101 Dothideomycetes genomes: a test case for predicting lifestyles and emergence of pathogens.</title>
        <authorList>
            <person name="Haridas S."/>
            <person name="Albert R."/>
            <person name="Binder M."/>
            <person name="Bloem J."/>
            <person name="Labutti K."/>
            <person name="Salamov A."/>
            <person name="Andreopoulos B."/>
            <person name="Baker S."/>
            <person name="Barry K."/>
            <person name="Bills G."/>
            <person name="Bluhm B."/>
            <person name="Cannon C."/>
            <person name="Castanera R."/>
            <person name="Culley D."/>
            <person name="Daum C."/>
            <person name="Ezra D."/>
            <person name="Gonzalez J."/>
            <person name="Henrissat B."/>
            <person name="Kuo A."/>
            <person name="Liang C."/>
            <person name="Lipzen A."/>
            <person name="Lutzoni F."/>
            <person name="Magnuson J."/>
            <person name="Mondo S."/>
            <person name="Nolan M."/>
            <person name="Ohm R."/>
            <person name="Pangilinan J."/>
            <person name="Park H.-J."/>
            <person name="Ramirez L."/>
            <person name="Alfaro M."/>
            <person name="Sun H."/>
            <person name="Tritt A."/>
            <person name="Yoshinaga Y."/>
            <person name="Zwiers L.-H."/>
            <person name="Turgeon B."/>
            <person name="Goodwin S."/>
            <person name="Spatafora J."/>
            <person name="Crous P."/>
            <person name="Grigoriev I."/>
        </authorList>
    </citation>
    <scope>NUCLEOTIDE SEQUENCE</scope>
    <source>
        <strain evidence="9">CBS 260.36</strain>
    </source>
</reference>
<name>A0A9P4MKV0_9PEZI</name>
<dbReference type="Pfam" id="PF13515">
    <property type="entry name" value="FUSC_2"/>
    <property type="match status" value="1"/>
</dbReference>
<feature type="transmembrane region" description="Helical" evidence="6">
    <location>
        <begin position="83"/>
        <end position="101"/>
    </location>
</feature>
<keyword evidence="2 6" id="KW-0812">Transmembrane</keyword>
<keyword evidence="4 6" id="KW-0472">Membrane</keyword>
<organism evidence="9 10">
    <name type="scientific">Myriangium duriaei CBS 260.36</name>
    <dbReference type="NCBI Taxonomy" id="1168546"/>
    <lineage>
        <taxon>Eukaryota</taxon>
        <taxon>Fungi</taxon>
        <taxon>Dikarya</taxon>
        <taxon>Ascomycota</taxon>
        <taxon>Pezizomycotina</taxon>
        <taxon>Dothideomycetes</taxon>
        <taxon>Dothideomycetidae</taxon>
        <taxon>Myriangiales</taxon>
        <taxon>Myriangiaceae</taxon>
        <taxon>Myriangium</taxon>
    </lineage>
</organism>
<dbReference type="GO" id="GO:0016020">
    <property type="term" value="C:membrane"/>
    <property type="evidence" value="ECO:0007669"/>
    <property type="project" value="UniProtKB-SubCell"/>
</dbReference>
<dbReference type="InterPro" id="IPR018823">
    <property type="entry name" value="ArAE_2_N"/>
</dbReference>
<evidence type="ECO:0000256" key="2">
    <source>
        <dbReference type="ARBA" id="ARBA00022692"/>
    </source>
</evidence>
<comment type="caution">
    <text evidence="9">The sequence shown here is derived from an EMBL/GenBank/DDBJ whole genome shotgun (WGS) entry which is preliminary data.</text>
</comment>
<feature type="transmembrane region" description="Helical" evidence="6">
    <location>
        <begin position="684"/>
        <end position="705"/>
    </location>
</feature>
<dbReference type="Pfam" id="PF10337">
    <property type="entry name" value="ArAE_2_N"/>
    <property type="match status" value="1"/>
</dbReference>
<evidence type="ECO:0000259" key="7">
    <source>
        <dbReference type="Pfam" id="PF10337"/>
    </source>
</evidence>
<evidence type="ECO:0000256" key="5">
    <source>
        <dbReference type="SAM" id="MobiDB-lite"/>
    </source>
</evidence>
<evidence type="ECO:0008006" key="11">
    <source>
        <dbReference type="Google" id="ProtNLM"/>
    </source>
</evidence>
<evidence type="ECO:0000313" key="9">
    <source>
        <dbReference type="EMBL" id="KAF2156643.1"/>
    </source>
</evidence>
<proteinExistence type="predicted"/>
<feature type="transmembrane region" description="Helical" evidence="6">
    <location>
        <begin position="711"/>
        <end position="728"/>
    </location>
</feature>
<gene>
    <name evidence="9" type="ORF">K461DRAFT_272706</name>
</gene>
<accession>A0A9P4MKV0</accession>
<comment type="subcellular location">
    <subcellularLocation>
        <location evidence="1">Membrane</location>
        <topology evidence="1">Multi-pass membrane protein</topology>
    </subcellularLocation>
</comment>
<evidence type="ECO:0000259" key="8">
    <source>
        <dbReference type="Pfam" id="PF13515"/>
    </source>
</evidence>
<dbReference type="PANTHER" id="PTHR37994:SF4">
    <property type="entry name" value="ER TRANSPORTER 6TM N-TERMINAL DOMAIN-CONTAINING PROTEIN-RELATED"/>
    <property type="match status" value="1"/>
</dbReference>
<dbReference type="AlphaFoldDB" id="A0A9P4MKV0"/>
<evidence type="ECO:0000256" key="1">
    <source>
        <dbReference type="ARBA" id="ARBA00004141"/>
    </source>
</evidence>
<evidence type="ECO:0000256" key="6">
    <source>
        <dbReference type="SAM" id="Phobius"/>
    </source>
</evidence>
<feature type="domain" description="Integral membrane bound transporter" evidence="8">
    <location>
        <begin position="653"/>
        <end position="793"/>
    </location>
</feature>
<keyword evidence="10" id="KW-1185">Reference proteome</keyword>
<dbReference type="InterPro" id="IPR049453">
    <property type="entry name" value="Memb_transporter_dom"/>
</dbReference>
<dbReference type="PANTHER" id="PTHR37994">
    <property type="entry name" value="ARAE_2_N DOMAIN-CONTAINING PROTEIN-RELATED"/>
    <property type="match status" value="1"/>
</dbReference>
<feature type="transmembrane region" description="Helical" evidence="6">
    <location>
        <begin position="223"/>
        <end position="239"/>
    </location>
</feature>
<evidence type="ECO:0000256" key="4">
    <source>
        <dbReference type="ARBA" id="ARBA00023136"/>
    </source>
</evidence>
<feature type="transmembrane region" description="Helical" evidence="6">
    <location>
        <begin position="186"/>
        <end position="203"/>
    </location>
</feature>
<feature type="transmembrane region" description="Helical" evidence="6">
    <location>
        <begin position="633"/>
        <end position="651"/>
    </location>
</feature>
<feature type="transmembrane region" description="Helical" evidence="6">
    <location>
        <begin position="733"/>
        <end position="752"/>
    </location>
</feature>
<feature type="transmembrane region" description="Helical" evidence="6">
    <location>
        <begin position="160"/>
        <end position="179"/>
    </location>
</feature>
<protein>
    <recommendedName>
        <fullName evidence="11">ER transporter 6TM N-terminal domain-containing protein</fullName>
    </recommendedName>
</protein>
<sequence>MSNSSQPEIKAQSPGDQSSSGDPLQGNSDTQSGPTMKSQRSVKSTVKNLWAKTMLDIPTVSTMIKGALGPAICLAAFQSDSFAKAYATTGYLVAIISILSLPIMPRGKFIRHIVVLVVSLAITLATVLLAIFCCVKARKKHTSNVGQTQSGPNAATYDSSAAGVAGVWLFFLVWLVNVLRFKFPQFTVPGIPVAILINIALVYAPQFSTMSQGIAFTLRTSEAMFTGVAFGIGVSLFIFPRNMRGIVFKEMTGYIMTMRKLMRANMDYIQSLETGDMFSRTPTGATDRPRRKEAQDIKNVLTDLTALHAKLGVDLPFAKSEVAIGKLGPDDLGEIFQRLRVLNFVITGFSSLNDIFERTTESQGWTDVVDGTALSEIEGEAEKAHAQSVHEWHQISALLKGPFQHFTGHIDDGFAHILVVLQLLPQKAAVRDLEASGSRPNPGDAGFSEHFEKMISEFRAKKPIILQQFCSLRGIDLPQSFFENPKLADIKVPDWETRFPQQDQKERARRQLYLILWMDRLLESIGIRVHDFCLYVDRKADSGKLSKKRLVVPGYKRFRKHLRDLMSSKTDQYHDEMSGMMAEDGNRATSVYLGAAYHKRKDPEHLPPETWLERAGDELRKIPHFFRSREATFGLRVALATMCAAIIGLVSPTRTFFIGHRGFWAQIMVAISMTPSAAQSTFGFVLRIFGTFLAMCTSLAVWYIVDGKLPGVIVLYWFVIMWGFFVIVKFPKFIAIGMIFSVTNTLIIGYGTQTAKIGVAASETSGQLYYPTYLLAPYRLATVAAGLALAWIWTIFPYPVSEHSELRRDLGSALYLLANYNSIMDEVVAARIRGEVNFTDPSSPFHRLQKARNKVYAKSTLTLQALRMHIAFLSFDVPIGGRFPKEIYVKIVNRMQSIFNFMTLVILATETFAEMCEQDSAASPNGEVSSEMEWLKDFRRLVDGSNTTNREFTTLLSMLSASVASGNPLPPYLNAPPPYSLAKKLDAMDRSILSIRHISEPGFAAFACLQIGTKCINDDVSALLRDVKQLVGEMDFSFHVVAAKDGNSDSDDDSTALKGGKND</sequence>
<keyword evidence="3 6" id="KW-1133">Transmembrane helix</keyword>
<dbReference type="OrthoDB" id="2274698at2759"/>
<dbReference type="Proteomes" id="UP000799439">
    <property type="component" value="Unassembled WGS sequence"/>
</dbReference>
<feature type="transmembrane region" description="Helical" evidence="6">
    <location>
        <begin position="778"/>
        <end position="798"/>
    </location>
</feature>
<feature type="transmembrane region" description="Helical" evidence="6">
    <location>
        <begin position="113"/>
        <end position="132"/>
    </location>
</feature>
<evidence type="ECO:0000313" key="10">
    <source>
        <dbReference type="Proteomes" id="UP000799439"/>
    </source>
</evidence>
<dbReference type="EMBL" id="ML996081">
    <property type="protein sequence ID" value="KAF2156643.1"/>
    <property type="molecule type" value="Genomic_DNA"/>
</dbReference>
<feature type="region of interest" description="Disordered" evidence="5">
    <location>
        <begin position="1"/>
        <end position="42"/>
    </location>
</feature>